<dbReference type="Pfam" id="PF13954">
    <property type="entry name" value="PapC_N"/>
    <property type="match status" value="1"/>
</dbReference>
<evidence type="ECO:0000313" key="14">
    <source>
        <dbReference type="Proteomes" id="UP000054197"/>
    </source>
</evidence>
<evidence type="ECO:0000256" key="7">
    <source>
        <dbReference type="ARBA" id="ARBA00023136"/>
    </source>
</evidence>
<comment type="caution">
    <text evidence="13">The sequence shown here is derived from an EMBL/GenBank/DDBJ whole genome shotgun (WGS) entry which is preliminary data.</text>
</comment>
<keyword evidence="7 9" id="KW-0472">Membrane</keyword>
<feature type="domain" description="PapC N-terminal" evidence="12">
    <location>
        <begin position="43"/>
        <end position="183"/>
    </location>
</feature>
<dbReference type="InterPro" id="IPR000015">
    <property type="entry name" value="Fimb_usher"/>
</dbReference>
<keyword evidence="9" id="KW-1029">Fimbrium biogenesis</keyword>
<dbReference type="Gene3D" id="2.60.40.2610">
    <property type="entry name" value="Outer membrane usher protein FimD, plug domain"/>
    <property type="match status" value="1"/>
</dbReference>
<feature type="compositionally biased region" description="Polar residues" evidence="10">
    <location>
        <begin position="854"/>
        <end position="864"/>
    </location>
</feature>
<dbReference type="Gene3D" id="2.60.40.2070">
    <property type="match status" value="1"/>
</dbReference>
<dbReference type="GO" id="GO:0009297">
    <property type="term" value="P:pilus assembly"/>
    <property type="evidence" value="ECO:0007669"/>
    <property type="project" value="InterPro"/>
</dbReference>
<dbReference type="PANTHER" id="PTHR30451:SF20">
    <property type="entry name" value="FIMBRIAE USHER"/>
    <property type="match status" value="1"/>
</dbReference>
<protein>
    <submittedName>
        <fullName evidence="13">Fimbrial assembly protein</fullName>
    </submittedName>
</protein>
<evidence type="ECO:0000256" key="8">
    <source>
        <dbReference type="ARBA" id="ARBA00023237"/>
    </source>
</evidence>
<dbReference type="SUPFAM" id="SSF141729">
    <property type="entry name" value="FimD N-terminal domain-like"/>
    <property type="match status" value="1"/>
</dbReference>
<evidence type="ECO:0000256" key="9">
    <source>
        <dbReference type="RuleBase" id="RU003884"/>
    </source>
</evidence>
<evidence type="ECO:0000313" key="13">
    <source>
        <dbReference type="EMBL" id="KTB64964.1"/>
    </source>
</evidence>
<evidence type="ECO:0000259" key="12">
    <source>
        <dbReference type="Pfam" id="PF13954"/>
    </source>
</evidence>
<name>A0A0W0HVT0_PSEFL</name>
<keyword evidence="3 9" id="KW-0813">Transport</keyword>
<dbReference type="Pfam" id="PF13953">
    <property type="entry name" value="PapC_C"/>
    <property type="match status" value="1"/>
</dbReference>
<dbReference type="Proteomes" id="UP000054197">
    <property type="component" value="Unassembled WGS sequence"/>
</dbReference>
<feature type="region of interest" description="Disordered" evidence="10">
    <location>
        <begin position="845"/>
        <end position="873"/>
    </location>
</feature>
<dbReference type="PANTHER" id="PTHR30451">
    <property type="entry name" value="OUTER MEMBRANE USHER PROTEIN"/>
    <property type="match status" value="1"/>
</dbReference>
<proteinExistence type="inferred from homology"/>
<dbReference type="Gene3D" id="2.60.40.3110">
    <property type="match status" value="1"/>
</dbReference>
<evidence type="ECO:0000256" key="5">
    <source>
        <dbReference type="ARBA" id="ARBA00022692"/>
    </source>
</evidence>
<gene>
    <name evidence="13" type="ORF">AO063_23385</name>
</gene>
<feature type="region of interest" description="Disordered" evidence="10">
    <location>
        <begin position="597"/>
        <end position="617"/>
    </location>
</feature>
<dbReference type="InterPro" id="IPR025885">
    <property type="entry name" value="PapC_N"/>
</dbReference>
<dbReference type="InterPro" id="IPR037224">
    <property type="entry name" value="PapC_N_sf"/>
</dbReference>
<keyword evidence="8 9" id="KW-0998">Cell outer membrane</keyword>
<comment type="similarity">
    <text evidence="2 9">Belongs to the fimbrial export usher family.</text>
</comment>
<dbReference type="GO" id="GO:0009279">
    <property type="term" value="C:cell outer membrane"/>
    <property type="evidence" value="ECO:0007669"/>
    <property type="project" value="UniProtKB-SubCell"/>
</dbReference>
<evidence type="ECO:0000256" key="6">
    <source>
        <dbReference type="ARBA" id="ARBA00022729"/>
    </source>
</evidence>
<evidence type="ECO:0000256" key="3">
    <source>
        <dbReference type="ARBA" id="ARBA00022448"/>
    </source>
</evidence>
<dbReference type="PROSITE" id="PS01151">
    <property type="entry name" value="FIMBRIAL_USHER"/>
    <property type="match status" value="1"/>
</dbReference>
<dbReference type="InterPro" id="IPR025949">
    <property type="entry name" value="PapC-like_C"/>
</dbReference>
<evidence type="ECO:0000259" key="11">
    <source>
        <dbReference type="Pfam" id="PF13953"/>
    </source>
</evidence>
<sequence length="873" mass="92812">MPALLPLTFCQGAAWLLSHPRLLWLFGLLSTLVFSAEAAPLLFDLEAFTSGVSSPADLSRFNTSNVLTPGVYRVDVILNGQSLGRRPITFVNLDKQNAAQPCVSAQQLAELGVVLRNAEAAAEEDCRDFAAWIPMANSHVDVESLTLDVSIPQVYINRSARDYVDPAQWDAGIDAALLNYTFSAAAVTSGAGEDRGYLGLDGGVNLGDWRLRHQGGQAWASRSGHLPYQATATYLQRAVSAWQSQLTMGDSFSSGQILDGVRVRGITLATDNRMLAPSQQGYAPQVRGVADSNATVTVRQNGYTLYETTVAPGPFVIDDLYPTGYGGDLDVSVAEVDGRRSTFVVPYSVAPQLLRYGATHYSATVGQVQQHGVSDANASVFQGTLQHGLIDSLSVYGGATLSQGYSQGKAGLAISTAVGAFALDTTHSRTQVQGQAVARGQSLGLAYNKNLPFSGTHFALGAYRFSTAGYLNLPDALNVRDLGRHGGNLDSYARQKSRLDLTISQQLGEGTLSVYGSSTDYWAGQQGRQTSFTASYGANWKSLSWNLSAQRSRISELYRASERERAEDVFFGRSARTEHVENHWVLSLSMPLGEGTRAPTLSSSLSRDAGDSRGSQQQLGINGLLGEAAHTHYGLVGSRGSGDHGGSSFNAYAGYRSHAANLRGGYGQSQRNAQVSMSADGGLIAHSGGVTLAQNLGEASALVHAPGAQGAQLGGSGVRINKQGYGVMSSLRAYQPNAVDIDPQGMPMDVELKESNRSVVPTLGAISLVKFETVSGRAVVIKATHPNGKPLPFAAQVFDAQGHEVGVVGQAGKAFVRGVADHGRLTVQWAEAAGERCFIHYRLPPRAPDERQQNADQLASQCSPDTPAHEENS</sequence>
<evidence type="ECO:0000256" key="10">
    <source>
        <dbReference type="SAM" id="MobiDB-lite"/>
    </source>
</evidence>
<dbReference type="Pfam" id="PF00577">
    <property type="entry name" value="Usher"/>
    <property type="match status" value="1"/>
</dbReference>
<keyword evidence="6" id="KW-0732">Signal</keyword>
<reference evidence="13 14" key="1">
    <citation type="submission" date="2015-09" db="EMBL/GenBank/DDBJ databases">
        <title>Genome sequence of ICMP 11288.</title>
        <authorList>
            <person name="Visnovsky S."/>
            <person name="Lu A."/>
            <person name="Panda P."/>
            <person name="Pitman A."/>
        </authorList>
    </citation>
    <scope>NUCLEOTIDE SEQUENCE [LARGE SCALE GENOMIC DNA]</scope>
    <source>
        <strain evidence="13 14">ICMP 11288</strain>
    </source>
</reference>
<dbReference type="Gene3D" id="3.10.20.410">
    <property type="match status" value="1"/>
</dbReference>
<evidence type="ECO:0000256" key="4">
    <source>
        <dbReference type="ARBA" id="ARBA00022452"/>
    </source>
</evidence>
<dbReference type="FunFam" id="2.60.40.3110:FF:000001">
    <property type="entry name" value="Putative fimbrial outer membrane usher"/>
    <property type="match status" value="1"/>
</dbReference>
<dbReference type="AlphaFoldDB" id="A0A0W0HVT0"/>
<organism evidence="13 14">
    <name type="scientific">Pseudomonas fluorescens ICMP 11288</name>
    <dbReference type="NCBI Taxonomy" id="1198309"/>
    <lineage>
        <taxon>Bacteria</taxon>
        <taxon>Pseudomonadati</taxon>
        <taxon>Pseudomonadota</taxon>
        <taxon>Gammaproteobacteria</taxon>
        <taxon>Pseudomonadales</taxon>
        <taxon>Pseudomonadaceae</taxon>
        <taxon>Pseudomonas</taxon>
    </lineage>
</organism>
<evidence type="ECO:0000256" key="1">
    <source>
        <dbReference type="ARBA" id="ARBA00004571"/>
    </source>
</evidence>
<accession>A0A0W0HVT0</accession>
<evidence type="ECO:0000256" key="2">
    <source>
        <dbReference type="ARBA" id="ARBA00008064"/>
    </source>
</evidence>
<feature type="domain" description="PapC-like C-terminal" evidence="11">
    <location>
        <begin position="781"/>
        <end position="845"/>
    </location>
</feature>
<dbReference type="GO" id="GO:0015473">
    <property type="term" value="F:fimbrial usher porin activity"/>
    <property type="evidence" value="ECO:0007669"/>
    <property type="project" value="InterPro"/>
</dbReference>
<dbReference type="EMBL" id="LKEF01000019">
    <property type="protein sequence ID" value="KTB64964.1"/>
    <property type="molecule type" value="Genomic_DNA"/>
</dbReference>
<keyword evidence="4" id="KW-1134">Transmembrane beta strand</keyword>
<dbReference type="InterPro" id="IPR018030">
    <property type="entry name" value="Fimbrial_membr_usher_CS"/>
</dbReference>
<dbReference type="InterPro" id="IPR042186">
    <property type="entry name" value="FimD_plug_dom"/>
</dbReference>
<keyword evidence="5 9" id="KW-0812">Transmembrane</keyword>
<comment type="subcellular location">
    <subcellularLocation>
        <location evidence="1 9">Cell outer membrane</location>
        <topology evidence="1 9">Multi-pass membrane protein</topology>
    </subcellularLocation>
</comment>
<dbReference type="InterPro" id="IPR043142">
    <property type="entry name" value="PapC-like_C_sf"/>
</dbReference>
<dbReference type="RefSeq" id="WP_058420338.1">
    <property type="nucleotide sequence ID" value="NZ_LKEF01000019.1"/>
</dbReference>